<dbReference type="Proteomes" id="UP001062738">
    <property type="component" value="Unassembled WGS sequence"/>
</dbReference>
<dbReference type="EMBL" id="JAOXXL010000075">
    <property type="protein sequence ID" value="MCY7009286.1"/>
    <property type="molecule type" value="Genomic_DNA"/>
</dbReference>
<name>A0ABT4DPH8_FUSSI</name>
<proteinExistence type="predicted"/>
<comment type="caution">
    <text evidence="1">The sequence shown here is derived from an EMBL/GenBank/DDBJ whole genome shotgun (WGS) entry which is preliminary data.</text>
</comment>
<gene>
    <name evidence="1" type="ORF">OCK72_11700</name>
</gene>
<keyword evidence="2" id="KW-1185">Reference proteome</keyword>
<reference evidence="1" key="1">
    <citation type="submission" date="2022-09" db="EMBL/GenBank/DDBJ databases">
        <authorList>
            <person name="Zoaiter M."/>
        </authorList>
    </citation>
    <scope>NUCLEOTIDE SEQUENCE</scope>
    <source>
        <strain evidence="1">DSM 19848</strain>
    </source>
</reference>
<dbReference type="RefSeq" id="WP_407646905.1">
    <property type="nucleotide sequence ID" value="NZ_JAOXXL010000075.1"/>
</dbReference>
<evidence type="ECO:0000313" key="2">
    <source>
        <dbReference type="Proteomes" id="UP001062738"/>
    </source>
</evidence>
<accession>A0ABT4DPH8</accession>
<feature type="non-terminal residue" evidence="1">
    <location>
        <position position="1"/>
    </location>
</feature>
<sequence length="802" mass="81155">AGQVALFQGNYDEGGTSKGKVGEISIINNGTIRLTGNSTGNATTTAMAGDFITLTNNGAIEVTGNNTVGIYGAGGSKITNSKTGTITVGQEGVALYGANRLGSSTLGDKTISVTNAGTLKGVSGKTKVFGIFAENDLALNSNISKAALTNSGTIDFTNSKQSIGIHSINSTVTNTGDIKIGEGGAAINAQNSNITSAGNIILTNKAVAFNLGGSFAGRTLNFSSKVTLNGNENSIFNLKDMTFNAGSGLTENLNIVSNNKSFSYFSMDNSVLTYNKNKTFAGNKVTLVSAKNSTVNWNSNLTLSGAESVAFYLNGRKAGTTPELTIAAGKSITLTGNNSVGAYGVNGARIVNNGNITVGANGAALYSKGATGTVRNTGILTLGKSATGIYMEEGTDVTHLGQINSTQEGAKGIVVKKGTAYTYDNNGRINLTGTGSIGIHAEGAGHTILNLNTIAVGNTTGKDQSVAVHLKDGGSFRSLTGTTVKAGNGSIGVYGTTVTATIENNAKVEVGDGGTGIYAKNGNVDLQAGSKMSIGKTLGTNKEAVGVYYVGNGGTVNNNLSSFTIGQGSIGIVDAGAGSSTINNNLSSVQLPGDAVYTYTSNARSNVIGNTKITSTGNGNYGYYVAGNLTNNASASMDFSSGTGNVGVYSAYRVGGTGIARNAATITVGKTDLENELYSIGMAAGYTNTKDTTQNRVGHVINTGTINVNYDNSIGMYASGVGSTAENQGTINITGKKAIGMYLENGATGINAAGANITIEPAAQSAIAVYSTGKGTTFKNYGTITLKAPSSKGIVTANDGQG</sequence>
<protein>
    <submittedName>
        <fullName evidence="1">Autotransporter domain-containing protein</fullName>
    </submittedName>
</protein>
<organism evidence="1 2">
    <name type="scientific">Fusobacterium simiae</name>
    <dbReference type="NCBI Taxonomy" id="855"/>
    <lineage>
        <taxon>Bacteria</taxon>
        <taxon>Fusobacteriati</taxon>
        <taxon>Fusobacteriota</taxon>
        <taxon>Fusobacteriia</taxon>
        <taxon>Fusobacteriales</taxon>
        <taxon>Fusobacteriaceae</taxon>
        <taxon>Fusobacterium</taxon>
    </lineage>
</organism>
<evidence type="ECO:0000313" key="1">
    <source>
        <dbReference type="EMBL" id="MCY7009286.1"/>
    </source>
</evidence>
<feature type="non-terminal residue" evidence="1">
    <location>
        <position position="802"/>
    </location>
</feature>